<dbReference type="RefSeq" id="WP_091079443.1">
    <property type="nucleotide sequence ID" value="NZ_FOHX01000003.1"/>
</dbReference>
<reference evidence="1 2" key="1">
    <citation type="submission" date="2016-10" db="EMBL/GenBank/DDBJ databases">
        <authorList>
            <person name="de Groot N.N."/>
        </authorList>
    </citation>
    <scope>NUCLEOTIDE SEQUENCE [LARGE SCALE GENOMIC DNA]</scope>
    <source>
        <strain evidence="1 2">CGMCC 4.5598</strain>
    </source>
</reference>
<dbReference type="STRING" id="568860.SAMN05421811_103219"/>
<dbReference type="OrthoDB" id="4764871at2"/>
<accession>A0A1I0EVG1</accession>
<evidence type="ECO:0000313" key="1">
    <source>
        <dbReference type="EMBL" id="SET49446.1"/>
    </source>
</evidence>
<dbReference type="EMBL" id="FOHX01000003">
    <property type="protein sequence ID" value="SET49446.1"/>
    <property type="molecule type" value="Genomic_DNA"/>
</dbReference>
<dbReference type="AlphaFoldDB" id="A0A1I0EVG1"/>
<dbReference type="Proteomes" id="UP000199361">
    <property type="component" value="Unassembled WGS sequence"/>
</dbReference>
<sequence>MNERSAEELDRLMKFDDLVCRVYADDRMPPGTREVALAMAWALERGPVAHPEVKFWTLVRRSLGGDRMGRPRLSELIAADAPRYENRSDWSLGNGSCEGPRVRPYKPRERPPSGCYLDHPHIGPCRFPEVYGAGGHAHDHTEGGTICGATATIRVKERDMVTGWHTNHWFCRRHAARAREVKQQLAARGEPPEPIPNTGGLLPRYFAADWAKIYALHCEKAYRRWTEPYCGVDADHWPTPGKTMIPKRPRLALVADL</sequence>
<name>A0A1I0EVG1_9ACTN</name>
<protein>
    <submittedName>
        <fullName evidence="1">Uncharacterized protein</fullName>
    </submittedName>
</protein>
<organism evidence="1 2">
    <name type="scientific">Nonomuraea wenchangensis</name>
    <dbReference type="NCBI Taxonomy" id="568860"/>
    <lineage>
        <taxon>Bacteria</taxon>
        <taxon>Bacillati</taxon>
        <taxon>Actinomycetota</taxon>
        <taxon>Actinomycetes</taxon>
        <taxon>Streptosporangiales</taxon>
        <taxon>Streptosporangiaceae</taxon>
        <taxon>Nonomuraea</taxon>
    </lineage>
</organism>
<keyword evidence="2" id="KW-1185">Reference proteome</keyword>
<proteinExistence type="predicted"/>
<gene>
    <name evidence="1" type="ORF">SAMN05421811_103219</name>
</gene>
<evidence type="ECO:0000313" key="2">
    <source>
        <dbReference type="Proteomes" id="UP000199361"/>
    </source>
</evidence>